<dbReference type="AlphaFoldDB" id="A0A521B4Z2"/>
<sequence length="368" mass="42630">MCAIVGCKQAHDGYTISGDVRESWDGKKVYLYLKDVEPSRLIDSTVISKGKFEIKGNFETPRFCELRLYLNPNDKNNRNFIVSSSFFVDSTEVNVRCDKFDKRPSFSVIGSSISDQYAEYIKENEQLYDKEVFQKYSDAYYKENDLDLAYKYAKEVALFRKKKHDHRVQFINNHPESPVSLKIVQDMITRAGNVSRKETLELFNTLSVKLRNSEAGVFTKSLLEARKVYVGELFRDAIVDDIALNQCNLKDYIKDGTHTLIEFWASWCGPCRGDIPSVKRAYEKYHPRGFNIVSVSIDKNIKSWQKAVREEDMSWVQLRNRKGDNSIVETYGVTYVPSTFLVDKKGIITHVDLRGGWLDMELNRIYNN</sequence>
<organism evidence="6 7">
    <name type="scientific">Saccharicrinis carchari</name>
    <dbReference type="NCBI Taxonomy" id="1168039"/>
    <lineage>
        <taxon>Bacteria</taxon>
        <taxon>Pseudomonadati</taxon>
        <taxon>Bacteroidota</taxon>
        <taxon>Bacteroidia</taxon>
        <taxon>Marinilabiliales</taxon>
        <taxon>Marinilabiliaceae</taxon>
        <taxon>Saccharicrinis</taxon>
    </lineage>
</organism>
<evidence type="ECO:0000313" key="7">
    <source>
        <dbReference type="Proteomes" id="UP000319040"/>
    </source>
</evidence>
<protein>
    <submittedName>
        <fullName evidence="6">Thiol-disulfide isomerase or thioredoxin</fullName>
    </submittedName>
</protein>
<evidence type="ECO:0000313" key="6">
    <source>
        <dbReference type="EMBL" id="SMO42143.1"/>
    </source>
</evidence>
<dbReference type="CDD" id="cd02966">
    <property type="entry name" value="TlpA_like_family"/>
    <property type="match status" value="1"/>
</dbReference>
<dbReference type="InterPro" id="IPR036249">
    <property type="entry name" value="Thioredoxin-like_sf"/>
</dbReference>
<dbReference type="GO" id="GO:0016209">
    <property type="term" value="F:antioxidant activity"/>
    <property type="evidence" value="ECO:0007669"/>
    <property type="project" value="InterPro"/>
</dbReference>
<keyword evidence="4" id="KW-0676">Redox-active center</keyword>
<dbReference type="Pfam" id="PF14289">
    <property type="entry name" value="DUF4369"/>
    <property type="match status" value="1"/>
</dbReference>
<proteinExistence type="predicted"/>
<dbReference type="GO" id="GO:0016853">
    <property type="term" value="F:isomerase activity"/>
    <property type="evidence" value="ECO:0007669"/>
    <property type="project" value="UniProtKB-KW"/>
</dbReference>
<gene>
    <name evidence="6" type="ORF">SAMN06265379_101705</name>
</gene>
<dbReference type="EMBL" id="FXTB01000001">
    <property type="protein sequence ID" value="SMO42143.1"/>
    <property type="molecule type" value="Genomic_DNA"/>
</dbReference>
<evidence type="ECO:0000259" key="5">
    <source>
        <dbReference type="PROSITE" id="PS51352"/>
    </source>
</evidence>
<dbReference type="SUPFAM" id="SSF52833">
    <property type="entry name" value="Thioredoxin-like"/>
    <property type="match status" value="1"/>
</dbReference>
<dbReference type="PANTHER" id="PTHR42852">
    <property type="entry name" value="THIOL:DISULFIDE INTERCHANGE PROTEIN DSBE"/>
    <property type="match status" value="1"/>
</dbReference>
<keyword evidence="7" id="KW-1185">Reference proteome</keyword>
<dbReference type="InterPro" id="IPR013766">
    <property type="entry name" value="Thioredoxin_domain"/>
</dbReference>
<dbReference type="InterPro" id="IPR025380">
    <property type="entry name" value="DUF4369"/>
</dbReference>
<dbReference type="Proteomes" id="UP000319040">
    <property type="component" value="Unassembled WGS sequence"/>
</dbReference>
<dbReference type="PROSITE" id="PS00194">
    <property type="entry name" value="THIOREDOXIN_1"/>
    <property type="match status" value="1"/>
</dbReference>
<dbReference type="Pfam" id="PF00578">
    <property type="entry name" value="AhpC-TSA"/>
    <property type="match status" value="1"/>
</dbReference>
<evidence type="ECO:0000256" key="4">
    <source>
        <dbReference type="ARBA" id="ARBA00023284"/>
    </source>
</evidence>
<dbReference type="GO" id="GO:0030313">
    <property type="term" value="C:cell envelope"/>
    <property type="evidence" value="ECO:0007669"/>
    <property type="project" value="UniProtKB-SubCell"/>
</dbReference>
<feature type="domain" description="Thioredoxin" evidence="5">
    <location>
        <begin position="228"/>
        <end position="368"/>
    </location>
</feature>
<evidence type="ECO:0000256" key="1">
    <source>
        <dbReference type="ARBA" id="ARBA00004196"/>
    </source>
</evidence>
<dbReference type="Gene3D" id="3.40.30.10">
    <property type="entry name" value="Glutaredoxin"/>
    <property type="match status" value="1"/>
</dbReference>
<accession>A0A521B4Z2</accession>
<keyword evidence="3" id="KW-1015">Disulfide bond</keyword>
<name>A0A521B4Z2_SACCC</name>
<dbReference type="GO" id="GO:0017004">
    <property type="term" value="P:cytochrome complex assembly"/>
    <property type="evidence" value="ECO:0007669"/>
    <property type="project" value="UniProtKB-KW"/>
</dbReference>
<dbReference type="InterPro" id="IPR017937">
    <property type="entry name" value="Thioredoxin_CS"/>
</dbReference>
<dbReference type="GO" id="GO:0016491">
    <property type="term" value="F:oxidoreductase activity"/>
    <property type="evidence" value="ECO:0007669"/>
    <property type="project" value="InterPro"/>
</dbReference>
<dbReference type="PROSITE" id="PS51352">
    <property type="entry name" value="THIOREDOXIN_2"/>
    <property type="match status" value="1"/>
</dbReference>
<comment type="subcellular location">
    <subcellularLocation>
        <location evidence="1">Cell envelope</location>
    </subcellularLocation>
</comment>
<keyword evidence="6" id="KW-0413">Isomerase</keyword>
<dbReference type="PANTHER" id="PTHR42852:SF6">
    <property type="entry name" value="THIOL:DISULFIDE INTERCHANGE PROTEIN DSBE"/>
    <property type="match status" value="1"/>
</dbReference>
<evidence type="ECO:0000256" key="3">
    <source>
        <dbReference type="ARBA" id="ARBA00023157"/>
    </source>
</evidence>
<dbReference type="InterPro" id="IPR000866">
    <property type="entry name" value="AhpC/TSA"/>
</dbReference>
<dbReference type="InterPro" id="IPR050553">
    <property type="entry name" value="Thioredoxin_ResA/DsbE_sf"/>
</dbReference>
<evidence type="ECO:0000256" key="2">
    <source>
        <dbReference type="ARBA" id="ARBA00022748"/>
    </source>
</evidence>
<reference evidence="6 7" key="1">
    <citation type="submission" date="2017-05" db="EMBL/GenBank/DDBJ databases">
        <authorList>
            <person name="Varghese N."/>
            <person name="Submissions S."/>
        </authorList>
    </citation>
    <scope>NUCLEOTIDE SEQUENCE [LARGE SCALE GENOMIC DNA]</scope>
    <source>
        <strain evidence="6 7">DSM 27040</strain>
    </source>
</reference>
<keyword evidence="2" id="KW-0201">Cytochrome c-type biogenesis</keyword>